<gene>
    <name evidence="1" type="ORF">HX845_27425</name>
</gene>
<dbReference type="Proteomes" id="UP000517547">
    <property type="component" value="Unassembled WGS sequence"/>
</dbReference>
<accession>A0A7Y7Y3X5</accession>
<reference evidence="1 2" key="1">
    <citation type="submission" date="2020-04" db="EMBL/GenBank/DDBJ databases">
        <title>Molecular characterization of pseudomonads from Agaricus bisporus reveal novel blotch 2 pathogens in Western Europe.</title>
        <authorList>
            <person name="Taparia T."/>
            <person name="Krijger M."/>
            <person name="Haynes E."/>
            <person name="Elpinstone J.G."/>
            <person name="Noble R."/>
            <person name="Van Der Wolf J."/>
        </authorList>
    </citation>
    <scope>NUCLEOTIDE SEQUENCE [LARGE SCALE GENOMIC DNA]</scope>
    <source>
        <strain evidence="1 2">IPO3738</strain>
    </source>
</reference>
<dbReference type="PANTHER" id="PTHR10362">
    <property type="entry name" value="HISTIDINE AMMONIA-LYASE"/>
    <property type="match status" value="1"/>
</dbReference>
<keyword evidence="1" id="KW-0456">Lyase</keyword>
<dbReference type="CDD" id="cd00332">
    <property type="entry name" value="PAL-HAL"/>
    <property type="match status" value="1"/>
</dbReference>
<proteinExistence type="predicted"/>
<dbReference type="SUPFAM" id="SSF48557">
    <property type="entry name" value="L-aspartase-like"/>
    <property type="match status" value="1"/>
</dbReference>
<sequence>MTTIELDGQGLSPQALLRVARDGAPLRFSVQARQRIAAAHGLLLARAEAGEAIYGVTTGLGAAVDIRLLADDPAVQQRIPLGRAVGVGRLASREEVRAIACARLAGLAQGRSGISLETAQALLALLNADICPEIPLTGSLGESDLAPLAHLSLGLLGEGWVQWQGQRLPAAQALARSGLPVARLSGKDGLALVSANAASVGLGTLLLAEADRALDSLLAALALSCEGYRANLSPFQPWAARLHPASGHARQCAALLALLKGGELEQPQSARRLQDPLSFRCGGVVQGAARHAWEQLRETLSMELASGADNPALIVEEGQVLANANFDSTHLALASEGLGLAFSRLAVCSAERLAKLLSPGSSELPRFLIETPGHVGLAALQRTSAALVAQIGHLANPMPAVCIPVADRVEDYAGQALAVIEKTRELTRLLQTQAAIELIAAAQAVDLRGERRLGQGSASIYQAVRSQVPRLDRDRPGAWDVQALLALIETRGWPEIVG</sequence>
<name>A0A7Y7Y3X5_9PSED</name>
<dbReference type="Gene3D" id="1.10.275.10">
    <property type="entry name" value="Fumarase/aspartase (N-terminal domain)"/>
    <property type="match status" value="1"/>
</dbReference>
<evidence type="ECO:0000313" key="2">
    <source>
        <dbReference type="Proteomes" id="UP000517547"/>
    </source>
</evidence>
<dbReference type="Pfam" id="PF00221">
    <property type="entry name" value="Lyase_aromatic"/>
    <property type="match status" value="1"/>
</dbReference>
<dbReference type="EMBL" id="JACAQE010000009">
    <property type="protein sequence ID" value="NWC17416.1"/>
    <property type="molecule type" value="Genomic_DNA"/>
</dbReference>
<dbReference type="InterPro" id="IPR024083">
    <property type="entry name" value="Fumarase/histidase_N"/>
</dbReference>
<dbReference type="InterPro" id="IPR008948">
    <property type="entry name" value="L-Aspartase-like"/>
</dbReference>
<evidence type="ECO:0000313" key="1">
    <source>
        <dbReference type="EMBL" id="NWC17416.1"/>
    </source>
</evidence>
<organism evidence="1 2">
    <name type="scientific">Pseudomonas gingeri</name>
    <dbReference type="NCBI Taxonomy" id="117681"/>
    <lineage>
        <taxon>Bacteria</taxon>
        <taxon>Pseudomonadati</taxon>
        <taxon>Pseudomonadota</taxon>
        <taxon>Gammaproteobacteria</taxon>
        <taxon>Pseudomonadales</taxon>
        <taxon>Pseudomonadaceae</taxon>
        <taxon>Pseudomonas</taxon>
    </lineage>
</organism>
<dbReference type="RefSeq" id="WP_017126203.1">
    <property type="nucleotide sequence ID" value="NZ_JACAQE010000009.1"/>
</dbReference>
<comment type="caution">
    <text evidence="1">The sequence shown here is derived from an EMBL/GenBank/DDBJ whole genome shotgun (WGS) entry which is preliminary data.</text>
</comment>
<dbReference type="GO" id="GO:0016841">
    <property type="term" value="F:ammonia-lyase activity"/>
    <property type="evidence" value="ECO:0007669"/>
    <property type="project" value="UniProtKB-ARBA"/>
</dbReference>
<dbReference type="AlphaFoldDB" id="A0A7Y7Y3X5"/>
<dbReference type="Gene3D" id="1.20.200.10">
    <property type="entry name" value="Fumarase/aspartase (Central domain)"/>
    <property type="match status" value="1"/>
</dbReference>
<dbReference type="InterPro" id="IPR001106">
    <property type="entry name" value="Aromatic_Lyase"/>
</dbReference>
<protein>
    <submittedName>
        <fullName evidence="1">Histidine ammonia-lyase</fullName>
    </submittedName>
</protein>